<evidence type="ECO:0000256" key="1">
    <source>
        <dbReference type="ARBA" id="ARBA00001946"/>
    </source>
</evidence>
<evidence type="ECO:0000256" key="3">
    <source>
        <dbReference type="ARBA" id="ARBA00022723"/>
    </source>
</evidence>
<dbReference type="Gene3D" id="1.10.600.10">
    <property type="entry name" value="Farnesyl Diphosphate Synthase"/>
    <property type="match status" value="1"/>
</dbReference>
<dbReference type="SFLD" id="SFLDG01020">
    <property type="entry name" value="Terpene_Cyclase_Like_2"/>
    <property type="match status" value="1"/>
</dbReference>
<evidence type="ECO:0000256" key="5">
    <source>
        <dbReference type="ARBA" id="ARBA00023239"/>
    </source>
</evidence>
<keyword evidence="4 6" id="KW-0460">Magnesium</keyword>
<protein>
    <recommendedName>
        <fullName evidence="6">Terpene synthase</fullName>
        <ecNumber evidence="6">4.2.3.-</ecNumber>
    </recommendedName>
</protein>
<name>A0ABP1EBB2_9APHY</name>
<comment type="similarity">
    <text evidence="2 6">Belongs to the terpene synthase family.</text>
</comment>
<dbReference type="PANTHER" id="PTHR35201:SF4">
    <property type="entry name" value="BETA-PINACENE SYNTHASE-RELATED"/>
    <property type="match status" value="1"/>
</dbReference>
<dbReference type="Proteomes" id="UP001497453">
    <property type="component" value="Chromosome 9"/>
</dbReference>
<evidence type="ECO:0000313" key="8">
    <source>
        <dbReference type="Proteomes" id="UP001497453"/>
    </source>
</evidence>
<dbReference type="EC" id="4.2.3.-" evidence="6"/>
<keyword evidence="8" id="KW-1185">Reference proteome</keyword>
<keyword evidence="3 6" id="KW-0479">Metal-binding</keyword>
<reference evidence="8" key="1">
    <citation type="submission" date="2024-04" db="EMBL/GenBank/DDBJ databases">
        <authorList>
            <person name="Shaw F."/>
            <person name="Minotto A."/>
        </authorList>
    </citation>
    <scope>NUCLEOTIDE SEQUENCE [LARGE SCALE GENOMIC DNA]</scope>
</reference>
<sequence length="336" mass="38094">MSSPSASSFVLPDLVSHCIYPRNLNPNWFPVSRGSEQFLLSEANFSPEKHAQFMGLHAGELTSACYPFCDAFHLQVAADFMGYLFTLDDWSDGFDRNDTHGLANCVMDALRDPHGFQTDKAAGILAKDFFSRYVSRAGLGCTHRFIHYMDLFFIAVLQQATDRQNDVVPELESYIPIRRDTSGCKPCFALIEFAADIDLPDEVIQNPTITALEDACNDLVTWSNDIFSYNVEQSRGDTHNMITVVMRERGLDLQGAINFVGELCRDSIDRFEHDRDTLPSWGPEIDRDVQTYIQGLQDWIVGSLHWSFDTTRYFGDDGATIKMHRQIKLLPLIHTN</sequence>
<evidence type="ECO:0000256" key="6">
    <source>
        <dbReference type="RuleBase" id="RU366034"/>
    </source>
</evidence>
<dbReference type="SFLD" id="SFLDS00005">
    <property type="entry name" value="Isoprenoid_Synthase_Type_I"/>
    <property type="match status" value="1"/>
</dbReference>
<gene>
    <name evidence="7" type="ORF">GFSPODELE1_LOCUS10597</name>
</gene>
<evidence type="ECO:0000256" key="2">
    <source>
        <dbReference type="ARBA" id="ARBA00006333"/>
    </source>
</evidence>
<dbReference type="EMBL" id="OZ037952">
    <property type="protein sequence ID" value="CAL1716124.1"/>
    <property type="molecule type" value="Genomic_DNA"/>
</dbReference>
<evidence type="ECO:0000256" key="4">
    <source>
        <dbReference type="ARBA" id="ARBA00022842"/>
    </source>
</evidence>
<dbReference type="PANTHER" id="PTHR35201">
    <property type="entry name" value="TERPENE SYNTHASE"/>
    <property type="match status" value="1"/>
</dbReference>
<comment type="cofactor">
    <cofactor evidence="1 6">
        <name>Mg(2+)</name>
        <dbReference type="ChEBI" id="CHEBI:18420"/>
    </cofactor>
</comment>
<dbReference type="InterPro" id="IPR008949">
    <property type="entry name" value="Isoprenoid_synthase_dom_sf"/>
</dbReference>
<accession>A0ABP1EBB2</accession>
<organism evidence="7 8">
    <name type="scientific">Somion occarium</name>
    <dbReference type="NCBI Taxonomy" id="3059160"/>
    <lineage>
        <taxon>Eukaryota</taxon>
        <taxon>Fungi</taxon>
        <taxon>Dikarya</taxon>
        <taxon>Basidiomycota</taxon>
        <taxon>Agaricomycotina</taxon>
        <taxon>Agaricomycetes</taxon>
        <taxon>Polyporales</taxon>
        <taxon>Cerrenaceae</taxon>
        <taxon>Somion</taxon>
    </lineage>
</organism>
<evidence type="ECO:0000313" key="7">
    <source>
        <dbReference type="EMBL" id="CAL1716124.1"/>
    </source>
</evidence>
<keyword evidence="5 6" id="KW-0456">Lyase</keyword>
<proteinExistence type="inferred from homology"/>
<dbReference type="SUPFAM" id="SSF48576">
    <property type="entry name" value="Terpenoid synthases"/>
    <property type="match status" value="1"/>
</dbReference>
<dbReference type="Pfam" id="PF19086">
    <property type="entry name" value="Terpene_syn_C_2"/>
    <property type="match status" value="1"/>
</dbReference>
<dbReference type="InterPro" id="IPR034686">
    <property type="entry name" value="Terpene_cyclase-like_2"/>
</dbReference>